<name>E1TGZ7_BURSG</name>
<dbReference type="EMBL" id="CP002218">
    <property type="protein sequence ID" value="ADN61740.1"/>
    <property type="molecule type" value="Genomic_DNA"/>
</dbReference>
<dbReference type="KEGG" id="bgf:BC1003_5829"/>
<dbReference type="GO" id="GO:0016020">
    <property type="term" value="C:membrane"/>
    <property type="evidence" value="ECO:0007669"/>
    <property type="project" value="TreeGrafter"/>
</dbReference>
<dbReference type="PANTHER" id="PTHR43798">
    <property type="entry name" value="MONOACYLGLYCEROL LIPASE"/>
    <property type="match status" value="1"/>
</dbReference>
<dbReference type="PRINTS" id="PR00111">
    <property type="entry name" value="ABHYDROLASE"/>
</dbReference>
<sequence>MDIQTRATTVHVSDEGSGEPALVFLHYWGGSSRTWSPVVSELASAYRSVAVDHRGWGLSGAQQQGYAIADMADDAQDVIETLRLSHYVLVGHSMGGKVAQLLASSRPQGLAGVVLVAPSPPSPTILPDEQRAAMATAYESRESVAWVLDNVLTASALDERLREQVIADSLRGAREAKAAWPNAAMREDITHEVGSIDVPVLVVGGELDQVDPVETLQREVLPRIAGARLTVLPGTGHLSPLEAPSALATIIRQFLGELPALRLASGASGRAATV</sequence>
<dbReference type="AlphaFoldDB" id="E1TGZ7"/>
<organism evidence="3">
    <name type="scientific">Burkholderia sp. (strain CCGE1003)</name>
    <dbReference type="NCBI Taxonomy" id="640512"/>
    <lineage>
        <taxon>Bacteria</taxon>
        <taxon>Pseudomonadati</taxon>
        <taxon>Pseudomonadota</taxon>
        <taxon>Betaproteobacteria</taxon>
        <taxon>Burkholderiales</taxon>
        <taxon>Burkholderiaceae</taxon>
        <taxon>Burkholderia</taxon>
    </lineage>
</organism>
<dbReference type="OrthoDB" id="9780765at2"/>
<feature type="domain" description="AB hydrolase-1" evidence="2">
    <location>
        <begin position="22"/>
        <end position="248"/>
    </location>
</feature>
<dbReference type="Gene3D" id="3.40.50.1820">
    <property type="entry name" value="alpha/beta hydrolase"/>
    <property type="match status" value="1"/>
</dbReference>
<accession>E1TGZ7</accession>
<evidence type="ECO:0000259" key="2">
    <source>
        <dbReference type="Pfam" id="PF12697"/>
    </source>
</evidence>
<dbReference type="STRING" id="640512.BC1003_5829"/>
<evidence type="ECO:0000256" key="1">
    <source>
        <dbReference type="ARBA" id="ARBA00022801"/>
    </source>
</evidence>
<proteinExistence type="predicted"/>
<dbReference type="InterPro" id="IPR029058">
    <property type="entry name" value="AB_hydrolase_fold"/>
</dbReference>
<dbReference type="SUPFAM" id="SSF53474">
    <property type="entry name" value="alpha/beta-Hydrolases"/>
    <property type="match status" value="1"/>
</dbReference>
<keyword evidence="1 3" id="KW-0378">Hydrolase</keyword>
<dbReference type="InterPro" id="IPR050266">
    <property type="entry name" value="AB_hydrolase_sf"/>
</dbReference>
<dbReference type="InterPro" id="IPR000073">
    <property type="entry name" value="AB_hydrolase_1"/>
</dbReference>
<gene>
    <name evidence="3" type="ordered locus">BC1003_5829</name>
</gene>
<dbReference type="PANTHER" id="PTHR43798:SF31">
    <property type="entry name" value="AB HYDROLASE SUPERFAMILY PROTEIN YCLE"/>
    <property type="match status" value="1"/>
</dbReference>
<protein>
    <submittedName>
        <fullName evidence="3">Alpha/beta hydrolase fold protein</fullName>
    </submittedName>
</protein>
<evidence type="ECO:0000313" key="3">
    <source>
        <dbReference type="EMBL" id="ADN61740.1"/>
    </source>
</evidence>
<dbReference type="GO" id="GO:0016787">
    <property type="term" value="F:hydrolase activity"/>
    <property type="evidence" value="ECO:0007669"/>
    <property type="project" value="UniProtKB-KW"/>
</dbReference>
<reference evidence="3" key="1">
    <citation type="submission" date="2010-09" db="EMBL/GenBank/DDBJ databases">
        <title>Complete sequence of chromosome2 of Burkholderia sp. CCGE1003.</title>
        <authorList>
            <consortium name="US DOE Joint Genome Institute"/>
            <person name="Lucas S."/>
            <person name="Copeland A."/>
            <person name="Lapidus A."/>
            <person name="Cheng J.-F."/>
            <person name="Bruce D."/>
            <person name="Goodwin L."/>
            <person name="Pitluck S."/>
            <person name="Daligault H."/>
            <person name="Davenport K."/>
            <person name="Detter J.C."/>
            <person name="Han C."/>
            <person name="Tapia R."/>
            <person name="Land M."/>
            <person name="Hauser L."/>
            <person name="Jeffries C."/>
            <person name="Kyrpides N."/>
            <person name="Ivanova N."/>
            <person name="Ovchinnikova G."/>
            <person name="Martinez-Romero E."/>
            <person name="Rogel M.A."/>
            <person name="Auchtung J."/>
            <person name="Tiedje J.M."/>
            <person name="Woyke T."/>
        </authorList>
    </citation>
    <scope>NUCLEOTIDE SEQUENCE</scope>
    <source>
        <strain evidence="3">CCGE1003</strain>
    </source>
</reference>
<dbReference type="Pfam" id="PF12697">
    <property type="entry name" value="Abhydrolase_6"/>
    <property type="match status" value="1"/>
</dbReference>
<dbReference type="HOGENOM" id="CLU_020336_50_4_4"/>
<dbReference type="eggNOG" id="COG2267">
    <property type="taxonomic scope" value="Bacteria"/>
</dbReference>